<dbReference type="EnsemblBacteria" id="AAQ00253">
    <property type="protein sequence ID" value="AAQ00253"/>
    <property type="gene ID" value="Pro_1208"/>
</dbReference>
<dbReference type="KEGG" id="pma:Pro_1208"/>
<feature type="transmembrane region" description="Helical" evidence="4">
    <location>
        <begin position="149"/>
        <end position="170"/>
    </location>
</feature>
<organism evidence="6 7">
    <name type="scientific">Prochlorococcus marinus (strain SARG / CCMP1375 / SS120)</name>
    <dbReference type="NCBI Taxonomy" id="167539"/>
    <lineage>
        <taxon>Bacteria</taxon>
        <taxon>Bacillati</taxon>
        <taxon>Cyanobacteriota</taxon>
        <taxon>Cyanophyceae</taxon>
        <taxon>Synechococcales</taxon>
        <taxon>Prochlorococcaceae</taxon>
        <taxon>Prochlorococcus</taxon>
    </lineage>
</organism>
<reference evidence="6 7" key="1">
    <citation type="journal article" date="2003" name="Proc. Natl. Acad. Sci. U.S.A.">
        <title>Genome sequence of the cyanobacterium Prochlorococcus marinus SS120, a nearly minimal oxyphototrophic genome.</title>
        <authorList>
            <person name="Dufresne A."/>
            <person name="Salanoubat M."/>
            <person name="Partensky F."/>
            <person name="Artiguenave F."/>
            <person name="Axmann I.M."/>
            <person name="Barbe V."/>
            <person name="Duprat S."/>
            <person name="Galperin M.Y."/>
            <person name="Koonin E.V."/>
            <person name="Le Gall F."/>
            <person name="Makarova K.S."/>
            <person name="Ostrowski M."/>
            <person name="Oztas S."/>
            <person name="Robert C."/>
            <person name="Rogozin I.B."/>
            <person name="Scanlan D.J."/>
            <person name="Tandeau de Marsac N."/>
            <person name="Weissenbach J."/>
            <person name="Wincker P."/>
            <person name="Wolf Y.I."/>
            <person name="Hess W.R."/>
        </authorList>
    </citation>
    <scope>NUCLEOTIDE SEQUENCE [LARGE SCALE GENOMIC DNA]</scope>
    <source>
        <strain evidence="7">SARG / CCMP1375 / SS120</strain>
    </source>
</reference>
<feature type="transmembrane region" description="Helical" evidence="4">
    <location>
        <begin position="58"/>
        <end position="78"/>
    </location>
</feature>
<dbReference type="GO" id="GO:0006629">
    <property type="term" value="P:lipid metabolic process"/>
    <property type="evidence" value="ECO:0007669"/>
    <property type="project" value="InterPro"/>
</dbReference>
<keyword evidence="4" id="KW-0812">Transmembrane</keyword>
<name>Q7VB90_PROMA</name>
<sequence length="370" mass="42573">MRNHQTIQRSDFVITPYLKRSNARAFWQVSTTIIPVALLWILIAWIDQSSFKTPFRALGLIPVLAILTLLSSRAFSLMHDCGHGSLFRSRRLNRITGFLLGTLNAIPQYPWSRDHAFHHRHNGNWEVYRGPVDVITLEDYQALSKINQFLYSISRHWLMLFPGGFFYLVIKPRLTLINAIAHFIWSILVELCNKLLKRDFANLFSFSTRFQANYSGYGNSSGELIDLIANNVIVIISWILMSRWLGAGLFWSCYSIIMTASAAIFICIFFVQHNFEGSYANGSNEWSAILGAVDGSSNLDIPRLLNWFLADISFHSMHHLCDRIPNYNLRACHIRNKHLLVNAKYLKISDIPGCFEYILWDEHAQQLATI</sequence>
<dbReference type="Proteomes" id="UP000001420">
    <property type="component" value="Chromosome"/>
</dbReference>
<comment type="cofactor">
    <cofactor evidence="1">
        <name>Fe(2+)</name>
        <dbReference type="ChEBI" id="CHEBI:29033"/>
    </cofactor>
</comment>
<dbReference type="PATRIC" id="fig|167539.5.peg.1265"/>
<proteinExistence type="inferred from homology"/>
<dbReference type="PANTHER" id="PTHR19353">
    <property type="entry name" value="FATTY ACID DESATURASE 2"/>
    <property type="match status" value="1"/>
</dbReference>
<keyword evidence="7" id="KW-1185">Reference proteome</keyword>
<keyword evidence="4" id="KW-0472">Membrane</keyword>
<dbReference type="GO" id="GO:0016717">
    <property type="term" value="F:oxidoreductase activity, acting on paired donors, with oxidation of a pair of donors resulting in the reduction of molecular oxygen to two molecules of water"/>
    <property type="evidence" value="ECO:0007669"/>
    <property type="project" value="TreeGrafter"/>
</dbReference>
<dbReference type="Pfam" id="PF00487">
    <property type="entry name" value="FA_desaturase"/>
    <property type="match status" value="1"/>
</dbReference>
<evidence type="ECO:0000256" key="3">
    <source>
        <dbReference type="ARBA" id="ARBA00023004"/>
    </source>
</evidence>
<feature type="transmembrane region" description="Helical" evidence="4">
    <location>
        <begin position="176"/>
        <end position="196"/>
    </location>
</feature>
<dbReference type="HOGENOM" id="CLU_043118_0_0_3"/>
<dbReference type="GO" id="GO:0016020">
    <property type="term" value="C:membrane"/>
    <property type="evidence" value="ECO:0007669"/>
    <property type="project" value="TreeGrafter"/>
</dbReference>
<keyword evidence="3" id="KW-0408">Iron</keyword>
<evidence type="ECO:0000256" key="1">
    <source>
        <dbReference type="ARBA" id="ARBA00001954"/>
    </source>
</evidence>
<dbReference type="eggNOG" id="COG3239">
    <property type="taxonomic scope" value="Bacteria"/>
</dbReference>
<dbReference type="PANTHER" id="PTHR19353:SF73">
    <property type="entry name" value="FATTY ACID DESATURASE"/>
    <property type="match status" value="1"/>
</dbReference>
<evidence type="ECO:0000259" key="5">
    <source>
        <dbReference type="Pfam" id="PF00487"/>
    </source>
</evidence>
<feature type="transmembrane region" description="Helical" evidence="4">
    <location>
        <begin position="25"/>
        <end position="46"/>
    </location>
</feature>
<dbReference type="OrthoDB" id="9769653at2"/>
<accession>Q7VB90</accession>
<dbReference type="RefSeq" id="WP_011125360.1">
    <property type="nucleotide sequence ID" value="NC_005042.1"/>
</dbReference>
<dbReference type="AlphaFoldDB" id="Q7VB90"/>
<feature type="domain" description="Fatty acid desaturase" evidence="5">
    <location>
        <begin position="63"/>
        <end position="338"/>
    </location>
</feature>
<evidence type="ECO:0000313" key="7">
    <source>
        <dbReference type="Proteomes" id="UP000001420"/>
    </source>
</evidence>
<evidence type="ECO:0000313" key="6">
    <source>
        <dbReference type="EMBL" id="AAQ00253.1"/>
    </source>
</evidence>
<gene>
    <name evidence="6" type="primary">desA</name>
    <name evidence="6" type="ordered locus">Pro_1208</name>
</gene>
<feature type="transmembrane region" description="Helical" evidence="4">
    <location>
        <begin position="247"/>
        <end position="271"/>
    </location>
</feature>
<comment type="similarity">
    <text evidence="2">Belongs to the fatty acid desaturase type 2 family.</text>
</comment>
<dbReference type="CDD" id="cd03507">
    <property type="entry name" value="Delta12-FADS-like"/>
    <property type="match status" value="1"/>
</dbReference>
<evidence type="ECO:0000256" key="2">
    <source>
        <dbReference type="ARBA" id="ARBA00008749"/>
    </source>
</evidence>
<evidence type="ECO:0000256" key="4">
    <source>
        <dbReference type="SAM" id="Phobius"/>
    </source>
</evidence>
<dbReference type="InterPro" id="IPR005804">
    <property type="entry name" value="FA_desaturase_dom"/>
</dbReference>
<feature type="transmembrane region" description="Helical" evidence="4">
    <location>
        <begin position="224"/>
        <end position="241"/>
    </location>
</feature>
<dbReference type="InterPro" id="IPR012171">
    <property type="entry name" value="Fatty_acid_desaturase"/>
</dbReference>
<keyword evidence="4" id="KW-1133">Transmembrane helix</keyword>
<protein>
    <submittedName>
        <fullName evidence="6">Fatty acid desaturase</fullName>
    </submittedName>
</protein>
<dbReference type="EMBL" id="AE017126">
    <property type="protein sequence ID" value="AAQ00253.1"/>
    <property type="molecule type" value="Genomic_DNA"/>
</dbReference>